<sequence>MVIAPPVTNLIKVLLSTDLLFSVKKGVNQIKEGMPKTTGLPSQVHSTKVGRQAAKKNKVV</sequence>
<evidence type="ECO:0000256" key="1">
    <source>
        <dbReference type="SAM" id="MobiDB-lite"/>
    </source>
</evidence>
<name>A0A3M9MFQ4_9BACT</name>
<keyword evidence="3" id="KW-1185">Reference proteome</keyword>
<comment type="caution">
    <text evidence="2">The sequence shown here is derived from an EMBL/GenBank/DDBJ whole genome shotgun (WGS) entry which is preliminary data.</text>
</comment>
<dbReference type="AlphaFoldDB" id="A0A3M9MFQ4"/>
<dbReference type="EMBL" id="RJJD01000015">
    <property type="protein sequence ID" value="RNI23703.1"/>
    <property type="molecule type" value="Genomic_DNA"/>
</dbReference>
<protein>
    <submittedName>
        <fullName evidence="2">Uncharacterized protein</fullName>
    </submittedName>
</protein>
<accession>A0A3M9MFQ4</accession>
<dbReference type="Proteomes" id="UP000272117">
    <property type="component" value="Unassembled WGS sequence"/>
</dbReference>
<proteinExistence type="predicted"/>
<evidence type="ECO:0000313" key="2">
    <source>
        <dbReference type="EMBL" id="RNI23703.1"/>
    </source>
</evidence>
<organism evidence="2 3">
    <name type="scientific">Rufibacter latericius</name>
    <dbReference type="NCBI Taxonomy" id="2487040"/>
    <lineage>
        <taxon>Bacteria</taxon>
        <taxon>Pseudomonadati</taxon>
        <taxon>Bacteroidota</taxon>
        <taxon>Cytophagia</taxon>
        <taxon>Cytophagales</taxon>
        <taxon>Hymenobacteraceae</taxon>
        <taxon>Rufibacter</taxon>
    </lineage>
</organism>
<evidence type="ECO:0000313" key="3">
    <source>
        <dbReference type="Proteomes" id="UP000272117"/>
    </source>
</evidence>
<reference evidence="2 3" key="1">
    <citation type="submission" date="2018-11" db="EMBL/GenBank/DDBJ databases">
        <title>Rufibacter latericius sp. nov., isolated from water in Baiyang Lake.</title>
        <authorList>
            <person name="Yang Y."/>
        </authorList>
    </citation>
    <scope>NUCLEOTIDE SEQUENCE [LARGE SCALE GENOMIC DNA]</scope>
    <source>
        <strain evidence="2 3">R-22-1c-1</strain>
    </source>
</reference>
<gene>
    <name evidence="2" type="ORF">EFB08_19460</name>
</gene>
<feature type="region of interest" description="Disordered" evidence="1">
    <location>
        <begin position="34"/>
        <end position="60"/>
    </location>
</feature>